<dbReference type="OrthoDB" id="415411at2759"/>
<keyword evidence="1" id="KW-0732">Signal</keyword>
<comment type="caution">
    <text evidence="2">The sequence shown here is derived from an EMBL/GenBank/DDBJ whole genome shotgun (WGS) entry which is preliminary data.</text>
</comment>
<evidence type="ECO:0000313" key="3">
    <source>
        <dbReference type="Proteomes" id="UP000275408"/>
    </source>
</evidence>
<name>A0A3M6V4J1_POCDA</name>
<evidence type="ECO:0000256" key="1">
    <source>
        <dbReference type="SAM" id="SignalP"/>
    </source>
</evidence>
<dbReference type="SUPFAM" id="SSF53649">
    <property type="entry name" value="Alkaline phosphatase-like"/>
    <property type="match status" value="1"/>
</dbReference>
<reference evidence="2 3" key="1">
    <citation type="journal article" date="2018" name="Sci. Rep.">
        <title>Comparative analysis of the Pocillopora damicornis genome highlights role of immune system in coral evolution.</title>
        <authorList>
            <person name="Cunning R."/>
            <person name="Bay R.A."/>
            <person name="Gillette P."/>
            <person name="Baker A.C."/>
            <person name="Traylor-Knowles N."/>
        </authorList>
    </citation>
    <scope>NUCLEOTIDE SEQUENCE [LARGE SCALE GENOMIC DNA]</scope>
    <source>
        <strain evidence="2">RSMAS</strain>
        <tissue evidence="2">Whole animal</tissue>
    </source>
</reference>
<dbReference type="InterPro" id="IPR002591">
    <property type="entry name" value="Phosphodiest/P_Trfase"/>
</dbReference>
<feature type="chain" id="PRO_5017929995" evidence="1">
    <location>
        <begin position="27"/>
        <end position="482"/>
    </location>
</feature>
<evidence type="ECO:0000313" key="2">
    <source>
        <dbReference type="EMBL" id="RMX60866.1"/>
    </source>
</evidence>
<dbReference type="InterPro" id="IPR017850">
    <property type="entry name" value="Alkaline_phosphatase_core_sf"/>
</dbReference>
<dbReference type="PANTHER" id="PTHR10151">
    <property type="entry name" value="ECTONUCLEOTIDE PYROPHOSPHATASE/PHOSPHODIESTERASE"/>
    <property type="match status" value="1"/>
</dbReference>
<dbReference type="GO" id="GO:0016787">
    <property type="term" value="F:hydrolase activity"/>
    <property type="evidence" value="ECO:0007669"/>
    <property type="project" value="UniProtKB-ARBA"/>
</dbReference>
<proteinExistence type="predicted"/>
<dbReference type="Proteomes" id="UP000275408">
    <property type="component" value="Unassembled WGS sequence"/>
</dbReference>
<sequence>MTRQKVVIEGGLISYLALLILQTSLAQSKGKDSETLIVVSMDGLRWQYINEGFANTPNLDSIAREGVTSKFIKTVVPSKTWPNHHSFLTGLYPESHGIVSNKFFDPVYQEKFVLDYDCSNYDPKFYNASEPIWLTLQKNGGRSGVYFWPGFGGYPEKPTFYEKPAICPVNCSEINPKDLPNMRNSRSGWPPYIHCMVNHSEPVANRIDKIMRWLRTDLPPRLVLLYSEDPDSTGHGFSIESDQYRAAMERVDRDTVGYLINSLKNANMYDKVNIMFVSDHSMTDTSSKRQIFLEDYINLDDFQLVEGGAVGHIWAEGKQVDDIYRNLTSANNAHMRVYKKEDIPEEYHWKHNLRIPPIFVDPDVGWVIKTERSKARQGNWTVGDHGWPSTRSKSYSVFFARGPAFRKGIEVSSFNTVDLYPLMCNLLGIEAKPNNGSFENVRLILKEYASKPTAKGVSYLCHSLAPLFLIVSSVMFCILMTD</sequence>
<dbReference type="EMBL" id="RCHS01000098">
    <property type="protein sequence ID" value="RMX60866.1"/>
    <property type="molecule type" value="Genomic_DNA"/>
</dbReference>
<gene>
    <name evidence="2" type="ORF">pdam_00003509</name>
</gene>
<organism evidence="2 3">
    <name type="scientific">Pocillopora damicornis</name>
    <name type="common">Cauliflower coral</name>
    <name type="synonym">Millepora damicornis</name>
    <dbReference type="NCBI Taxonomy" id="46731"/>
    <lineage>
        <taxon>Eukaryota</taxon>
        <taxon>Metazoa</taxon>
        <taxon>Cnidaria</taxon>
        <taxon>Anthozoa</taxon>
        <taxon>Hexacorallia</taxon>
        <taxon>Scleractinia</taxon>
        <taxon>Astrocoeniina</taxon>
        <taxon>Pocilloporidae</taxon>
        <taxon>Pocillopora</taxon>
    </lineage>
</organism>
<dbReference type="CDD" id="cd16018">
    <property type="entry name" value="Enpp"/>
    <property type="match status" value="1"/>
</dbReference>
<keyword evidence="3" id="KW-1185">Reference proteome</keyword>
<feature type="signal peptide" evidence="1">
    <location>
        <begin position="1"/>
        <end position="26"/>
    </location>
</feature>
<dbReference type="OMA" id="PIWLTLQ"/>
<dbReference type="AlphaFoldDB" id="A0A3M6V4J1"/>
<dbReference type="Gene3D" id="3.40.720.10">
    <property type="entry name" value="Alkaline Phosphatase, subunit A"/>
    <property type="match status" value="1"/>
</dbReference>
<dbReference type="PANTHER" id="PTHR10151:SF120">
    <property type="entry name" value="BIS(5'-ADENOSYL)-TRIPHOSPHATASE"/>
    <property type="match status" value="1"/>
</dbReference>
<dbReference type="Pfam" id="PF01663">
    <property type="entry name" value="Phosphodiest"/>
    <property type="match status" value="1"/>
</dbReference>
<protein>
    <submittedName>
        <fullName evidence="2">Uncharacterized protein</fullName>
    </submittedName>
</protein>
<accession>A0A3M6V4J1</accession>